<keyword evidence="1" id="KW-1277">Toxin-antitoxin system</keyword>
<protein>
    <submittedName>
        <fullName evidence="2">Rele/stbe replicon stabilization toxin</fullName>
    </submittedName>
</protein>
<dbReference type="InterPro" id="IPR007712">
    <property type="entry name" value="RelE/ParE_toxin"/>
</dbReference>
<dbReference type="PANTHER" id="PTHR35601:SF1">
    <property type="entry name" value="TOXIN RELE"/>
    <property type="match status" value="1"/>
</dbReference>
<dbReference type="InterPro" id="IPR035093">
    <property type="entry name" value="RelE/ParE_toxin_dom_sf"/>
</dbReference>
<evidence type="ECO:0000256" key="1">
    <source>
        <dbReference type="ARBA" id="ARBA00022649"/>
    </source>
</evidence>
<organism evidence="2">
    <name type="scientific">hydrocarbon metagenome</name>
    <dbReference type="NCBI Taxonomy" id="938273"/>
    <lineage>
        <taxon>unclassified sequences</taxon>
        <taxon>metagenomes</taxon>
        <taxon>ecological metagenomes</taxon>
    </lineage>
</organism>
<dbReference type="EMBL" id="LNQE01000977">
    <property type="protein sequence ID" value="KUG22264.1"/>
    <property type="molecule type" value="Genomic_DNA"/>
</dbReference>
<dbReference type="PANTHER" id="PTHR35601">
    <property type="entry name" value="TOXIN RELE"/>
    <property type="match status" value="1"/>
</dbReference>
<accession>A0A0W8FMV9</accession>
<comment type="caution">
    <text evidence="2">The sequence shown here is derived from an EMBL/GenBank/DDBJ whole genome shotgun (WGS) entry which is preliminary data.</text>
</comment>
<dbReference type="SUPFAM" id="SSF143011">
    <property type="entry name" value="RelE-like"/>
    <property type="match status" value="1"/>
</dbReference>
<gene>
    <name evidence="2" type="ORF">ASZ90_007996</name>
</gene>
<proteinExistence type="predicted"/>
<dbReference type="Pfam" id="PF05016">
    <property type="entry name" value="ParE_toxin"/>
    <property type="match status" value="1"/>
</dbReference>
<sequence length="84" mass="9975">MAFNIKYKKSISRDLGRLDKKEARRILDKIEKDLSERAESYPVLKGEFAGLRKMRVGEYSVIFTLMDNDILILRIGHRREIYKK</sequence>
<evidence type="ECO:0000313" key="2">
    <source>
        <dbReference type="EMBL" id="KUG22264.1"/>
    </source>
</evidence>
<dbReference type="AlphaFoldDB" id="A0A0W8FMV9"/>
<name>A0A0W8FMV9_9ZZZZ</name>
<reference evidence="2" key="1">
    <citation type="journal article" date="2015" name="Proc. Natl. Acad. Sci. U.S.A.">
        <title>Networks of energetic and metabolic interactions define dynamics in microbial communities.</title>
        <authorList>
            <person name="Embree M."/>
            <person name="Liu J.K."/>
            <person name="Al-Bassam M.M."/>
            <person name="Zengler K."/>
        </authorList>
    </citation>
    <scope>NUCLEOTIDE SEQUENCE</scope>
</reference>
<dbReference type="Gene3D" id="3.30.2310.20">
    <property type="entry name" value="RelE-like"/>
    <property type="match status" value="1"/>
</dbReference>